<dbReference type="InterPro" id="IPR036388">
    <property type="entry name" value="WH-like_DNA-bd_sf"/>
</dbReference>
<dbReference type="Pfam" id="PF01978">
    <property type="entry name" value="TrmB"/>
    <property type="match status" value="1"/>
</dbReference>
<dbReference type="InterPro" id="IPR036390">
    <property type="entry name" value="WH_DNA-bd_sf"/>
</dbReference>
<dbReference type="InterPro" id="IPR016032">
    <property type="entry name" value="Sig_transdc_resp-reg_C-effctor"/>
</dbReference>
<dbReference type="RefSeq" id="WP_204059310.1">
    <property type="nucleotide sequence ID" value="NZ_BAAAGP010000021.1"/>
</dbReference>
<proteinExistence type="predicted"/>
<evidence type="ECO:0000259" key="1">
    <source>
        <dbReference type="SMART" id="SM00421"/>
    </source>
</evidence>
<protein>
    <submittedName>
        <fullName evidence="2">LuxR family transcriptional regulator</fullName>
    </submittedName>
</protein>
<evidence type="ECO:0000313" key="2">
    <source>
        <dbReference type="EMBL" id="GIH42021.1"/>
    </source>
</evidence>
<dbReference type="EMBL" id="BOOC01000027">
    <property type="protein sequence ID" value="GIH42021.1"/>
    <property type="molecule type" value="Genomic_DNA"/>
</dbReference>
<evidence type="ECO:0000313" key="3">
    <source>
        <dbReference type="Proteomes" id="UP000603904"/>
    </source>
</evidence>
<dbReference type="SUPFAM" id="SSF46894">
    <property type="entry name" value="C-terminal effector domain of the bipartite response regulators"/>
    <property type="match status" value="1"/>
</dbReference>
<feature type="domain" description="HTH luxR-type" evidence="1">
    <location>
        <begin position="277"/>
        <end position="326"/>
    </location>
</feature>
<name>A0ABQ4G4Q2_9ACTN</name>
<accession>A0ABQ4G4Q2</accession>
<dbReference type="InterPro" id="IPR051797">
    <property type="entry name" value="TrmB-like"/>
</dbReference>
<comment type="caution">
    <text evidence="2">The sequence shown here is derived from an EMBL/GenBank/DDBJ whole genome shotgun (WGS) entry which is preliminary data.</text>
</comment>
<dbReference type="Gene3D" id="1.10.10.10">
    <property type="entry name" value="Winged helix-like DNA-binding domain superfamily/Winged helix DNA-binding domain"/>
    <property type="match status" value="2"/>
</dbReference>
<dbReference type="SMART" id="SM00421">
    <property type="entry name" value="HTH_LUXR"/>
    <property type="match status" value="1"/>
</dbReference>
<organism evidence="2 3">
    <name type="scientific">Microbispora corallina</name>
    <dbReference type="NCBI Taxonomy" id="83302"/>
    <lineage>
        <taxon>Bacteria</taxon>
        <taxon>Bacillati</taxon>
        <taxon>Actinomycetota</taxon>
        <taxon>Actinomycetes</taxon>
        <taxon>Streptosporangiales</taxon>
        <taxon>Streptosporangiaceae</taxon>
        <taxon>Microbispora</taxon>
    </lineage>
</organism>
<dbReference type="PANTHER" id="PTHR34293:SF1">
    <property type="entry name" value="HTH-TYPE TRANSCRIPTIONAL REGULATOR TRMBL2"/>
    <property type="match status" value="1"/>
</dbReference>
<gene>
    <name evidence="2" type="ORF">Mco01_50210</name>
</gene>
<dbReference type="Proteomes" id="UP000603904">
    <property type="component" value="Unassembled WGS sequence"/>
</dbReference>
<reference evidence="2 3" key="1">
    <citation type="submission" date="2021-01" db="EMBL/GenBank/DDBJ databases">
        <title>Whole genome shotgun sequence of Microbispora corallina NBRC 16416.</title>
        <authorList>
            <person name="Komaki H."/>
            <person name="Tamura T."/>
        </authorList>
    </citation>
    <scope>NUCLEOTIDE SEQUENCE [LARGE SCALE GENOMIC DNA]</scope>
    <source>
        <strain evidence="2 3">NBRC 16416</strain>
    </source>
</reference>
<keyword evidence="3" id="KW-1185">Reference proteome</keyword>
<dbReference type="PANTHER" id="PTHR34293">
    <property type="entry name" value="HTH-TYPE TRANSCRIPTIONAL REGULATOR TRMBL2"/>
    <property type="match status" value="1"/>
</dbReference>
<dbReference type="InterPro" id="IPR002831">
    <property type="entry name" value="Tscrpt_reg_TrmB_N"/>
</dbReference>
<sequence length="332" mass="35930">MRTTRNADPLRGLGLTPGQTVLYTAVLKLHRASLSEIAHAVDQPADDVLDTLTRLVRLGAVEARHGEYVARHPAAAIGRLVAERLDQMARQTRQIDDALATVGLLTHHYDAGHDCRTGRFSVEVVNGADDLYESVVGLAMDAPPADLVCAIPDPRTMERFAERYTGPWIRAIEDGLMRSRLIVPISVLAEPRSREVCERLAAAGAGVRALDGVPSWFYTLGDDTAGLPAAWDSAPPEHAYACYLVRAPVVVSALRSLFEELWARAVPVHPGAGTGVQQVVRLAAQGLSDDAISRHLGLSVRTVRARFAEAMTELGAQTRFQAGVEAARRGWL</sequence>
<dbReference type="SUPFAM" id="SSF46785">
    <property type="entry name" value="Winged helix' DNA-binding domain"/>
    <property type="match status" value="1"/>
</dbReference>
<dbReference type="InterPro" id="IPR000792">
    <property type="entry name" value="Tscrpt_reg_LuxR_C"/>
</dbReference>